<comment type="caution">
    <text evidence="1">The sequence shown here is derived from an EMBL/GenBank/DDBJ whole genome shotgun (WGS) entry which is preliminary data.</text>
</comment>
<accession>A0A8J5N578</accession>
<protein>
    <submittedName>
        <fullName evidence="1">Uncharacterized protein</fullName>
    </submittedName>
</protein>
<dbReference type="EMBL" id="JAHLQT010010178">
    <property type="protein sequence ID" value="KAG7173050.1"/>
    <property type="molecule type" value="Genomic_DNA"/>
</dbReference>
<proteinExistence type="predicted"/>
<name>A0A8J5N578_HOMAM</name>
<sequence length="122" mass="14256">MDMITSIFMRREWQSHDKYLGLHDSAWADLQQLVAAGEIEDAEDDEVQDAKPRELPTSLSSYILREVDKQLQLLEDNDYNAEWSRIAVRGESWVYRSIQTLDAQDPGFQERTYQRQPECCGN</sequence>
<evidence type="ECO:0000313" key="1">
    <source>
        <dbReference type="EMBL" id="KAG7173050.1"/>
    </source>
</evidence>
<keyword evidence="2" id="KW-1185">Reference proteome</keyword>
<evidence type="ECO:0000313" key="2">
    <source>
        <dbReference type="Proteomes" id="UP000747542"/>
    </source>
</evidence>
<dbReference type="AlphaFoldDB" id="A0A8J5N578"/>
<organism evidence="1 2">
    <name type="scientific">Homarus americanus</name>
    <name type="common">American lobster</name>
    <dbReference type="NCBI Taxonomy" id="6706"/>
    <lineage>
        <taxon>Eukaryota</taxon>
        <taxon>Metazoa</taxon>
        <taxon>Ecdysozoa</taxon>
        <taxon>Arthropoda</taxon>
        <taxon>Crustacea</taxon>
        <taxon>Multicrustacea</taxon>
        <taxon>Malacostraca</taxon>
        <taxon>Eumalacostraca</taxon>
        <taxon>Eucarida</taxon>
        <taxon>Decapoda</taxon>
        <taxon>Pleocyemata</taxon>
        <taxon>Astacidea</taxon>
        <taxon>Nephropoidea</taxon>
        <taxon>Nephropidae</taxon>
        <taxon>Homarus</taxon>
    </lineage>
</organism>
<dbReference type="Proteomes" id="UP000747542">
    <property type="component" value="Unassembled WGS sequence"/>
</dbReference>
<gene>
    <name evidence="1" type="ORF">Hamer_G008572</name>
</gene>
<reference evidence="1" key="1">
    <citation type="journal article" date="2021" name="Sci. Adv.">
        <title>The American lobster genome reveals insights on longevity, neural, and immune adaptations.</title>
        <authorList>
            <person name="Polinski J.M."/>
            <person name="Zimin A.V."/>
            <person name="Clark K.F."/>
            <person name="Kohn A.B."/>
            <person name="Sadowski N."/>
            <person name="Timp W."/>
            <person name="Ptitsyn A."/>
            <person name="Khanna P."/>
            <person name="Romanova D.Y."/>
            <person name="Williams P."/>
            <person name="Greenwood S.J."/>
            <person name="Moroz L.L."/>
            <person name="Walt D.R."/>
            <person name="Bodnar A.G."/>
        </authorList>
    </citation>
    <scope>NUCLEOTIDE SEQUENCE</scope>
    <source>
        <strain evidence="1">GMGI-L3</strain>
    </source>
</reference>